<dbReference type="PANTHER" id="PTHR30161">
    <property type="entry name" value="FLAGELLAR EXPORT PROTEIN, MEMBRANE FLHA SUBUNIT-RELATED"/>
    <property type="match status" value="1"/>
</dbReference>
<dbReference type="Proteomes" id="UP001155901">
    <property type="component" value="Unassembled WGS sequence"/>
</dbReference>
<dbReference type="InterPro" id="IPR001712">
    <property type="entry name" value="T3SS_FHIPEP"/>
</dbReference>
<keyword evidence="1" id="KW-0472">Membrane</keyword>
<dbReference type="RefSeq" id="WP_217943254.1">
    <property type="nucleotide sequence ID" value="NZ_JAHTGR010000008.1"/>
</dbReference>
<dbReference type="InterPro" id="IPR006302">
    <property type="entry name" value="T3SS_HrcV"/>
</dbReference>
<feature type="transmembrane region" description="Helical" evidence="1">
    <location>
        <begin position="242"/>
        <end position="269"/>
    </location>
</feature>
<keyword evidence="5" id="KW-1185">Reference proteome</keyword>
<gene>
    <name evidence="2" type="primary">sctV</name>
    <name evidence="2" type="ORF">KVP70_16200</name>
    <name evidence="3" type="ORF">L1274_004433</name>
</gene>
<dbReference type="PANTHER" id="PTHR30161:SF2">
    <property type="entry name" value="INVASION PROTEIN INVA"/>
    <property type="match status" value="1"/>
</dbReference>
<reference evidence="2" key="1">
    <citation type="submission" date="2021-07" db="EMBL/GenBank/DDBJ databases">
        <title>Characterization of violacein-producing bacteria and related species.</title>
        <authorList>
            <person name="Wilson H.S."/>
            <person name="De Leon M.E."/>
        </authorList>
    </citation>
    <scope>NUCLEOTIDE SEQUENCE</scope>
    <source>
        <strain evidence="2">HSC-15S17</strain>
    </source>
</reference>
<dbReference type="EMBL" id="JALJZU010000009">
    <property type="protein sequence ID" value="MCP2010691.1"/>
    <property type="molecule type" value="Genomic_DNA"/>
</dbReference>
<feature type="transmembrane region" description="Helical" evidence="1">
    <location>
        <begin position="28"/>
        <end position="46"/>
    </location>
</feature>
<feature type="transmembrane region" description="Helical" evidence="1">
    <location>
        <begin position="83"/>
        <end position="104"/>
    </location>
</feature>
<feature type="transmembrane region" description="Helical" evidence="1">
    <location>
        <begin position="316"/>
        <end position="333"/>
    </location>
</feature>
<keyword evidence="1" id="KW-0812">Transmembrane</keyword>
<dbReference type="Pfam" id="PF00771">
    <property type="entry name" value="FHIPEP"/>
    <property type="match status" value="1"/>
</dbReference>
<evidence type="ECO:0000313" key="4">
    <source>
        <dbReference type="Proteomes" id="UP001155901"/>
    </source>
</evidence>
<dbReference type="GO" id="GO:0005886">
    <property type="term" value="C:plasma membrane"/>
    <property type="evidence" value="ECO:0007669"/>
    <property type="project" value="TreeGrafter"/>
</dbReference>
<evidence type="ECO:0000313" key="5">
    <source>
        <dbReference type="Proteomes" id="UP001162889"/>
    </source>
</evidence>
<dbReference type="EMBL" id="JAHTGR010000008">
    <property type="protein sequence ID" value="MBV6322484.1"/>
    <property type="molecule type" value="Genomic_DNA"/>
</dbReference>
<accession>A0AA41H8D1</accession>
<dbReference type="PIRSF" id="PIRSF005419">
    <property type="entry name" value="FlhA"/>
    <property type="match status" value="1"/>
</dbReference>
<evidence type="ECO:0000313" key="2">
    <source>
        <dbReference type="EMBL" id="MBV6322484.1"/>
    </source>
</evidence>
<dbReference type="GO" id="GO:0009306">
    <property type="term" value="P:protein secretion"/>
    <property type="evidence" value="ECO:0007669"/>
    <property type="project" value="InterPro"/>
</dbReference>
<proteinExistence type="predicted"/>
<organism evidence="2 4">
    <name type="scientific">Duganella violaceipulchra</name>
    <dbReference type="NCBI Taxonomy" id="2849652"/>
    <lineage>
        <taxon>Bacteria</taxon>
        <taxon>Pseudomonadati</taxon>
        <taxon>Pseudomonadota</taxon>
        <taxon>Betaproteobacteria</taxon>
        <taxon>Burkholderiales</taxon>
        <taxon>Oxalobacteraceae</taxon>
        <taxon>Telluria group</taxon>
        <taxon>Duganella</taxon>
    </lineage>
</organism>
<dbReference type="AlphaFoldDB" id="A0AA41H8D1"/>
<evidence type="ECO:0000313" key="3">
    <source>
        <dbReference type="EMBL" id="MCP2010691.1"/>
    </source>
</evidence>
<evidence type="ECO:0000256" key="1">
    <source>
        <dbReference type="SAM" id="Phobius"/>
    </source>
</evidence>
<name>A0AA41H8D1_9BURK</name>
<keyword evidence="1" id="KW-1133">Transmembrane helix</keyword>
<dbReference type="NCBIfam" id="TIGR01399">
    <property type="entry name" value="hrcV"/>
    <property type="match status" value="1"/>
</dbReference>
<feature type="transmembrane region" description="Helical" evidence="1">
    <location>
        <begin position="210"/>
        <end position="230"/>
    </location>
</feature>
<reference evidence="3" key="2">
    <citation type="submission" date="2022-03" db="EMBL/GenBank/DDBJ databases">
        <title>Genome Encyclopedia of Bacteria and Archaea VI: Functional Genomics of Type Strains.</title>
        <authorList>
            <person name="Whitman W."/>
        </authorList>
    </citation>
    <scope>NUCLEOTIDE SEQUENCE</scope>
    <source>
        <strain evidence="3">HSC-15S17</strain>
    </source>
</reference>
<dbReference type="Proteomes" id="UP001162889">
    <property type="component" value="Unassembled WGS sequence"/>
</dbReference>
<feature type="transmembrane region" description="Helical" evidence="1">
    <location>
        <begin position="52"/>
        <end position="71"/>
    </location>
</feature>
<sequence>MSGAPRRWRHEAAAIAGELVPKGGRADVAAAAIVVAIVLAMLLPLPPWLLDILIAINMCVACLMVVLVVQVKDSVSLSTFPALLLITTLFRVALSVASTRLILLEAEAGHIIEAFGEVVVGGNLVVGLVVFLILTVVQFLVITKGSERVAEVGARFTLDAMPGKQLAIDMEFKGGSMTADEARQKRALLGQESQFFGAMDGAMKFVKGDAIAGIVIMLTNMIGGLAIGMLQRDMPGAEAMRVYSVLTIGDGLVAQVPALLMSLTAGLLVTRVAGGEDGGRNVGKEVASQLAAHPKAWVTASVAMLVFGLLPGMPTVVFAALAGGALALGLGIIHRRQKNTADAAAGLAAEVPELREFEVVRHFLVRIAPHVDAERGQQIINLARLARNELVSQYGMVTPPVHADTGAPVADADFEFCHDEVRVFSARLHEDLLTALCQPRQVEALDLAHGLAEEVAEWDGRVRAWLTLEQAEALALPAAAVQTYWAYLHSLFRSAIVKAGPRYFGIEQAQKLSRWIASRTPDLAKELERSVPLARLADVMQRLLGEQVSVRNVDAITETLVEWGPRERDPAVLYECVRAALAREICDAHASGKQLSALMLDAELEAALRSAVRQTAYGDWLALDVRASEALVDEFAAALTAAATLPSPILLCPPDLRPHARHLLRERFNELPVLSTAEVPPDYRIKVLSVVSWPDAAGPLDAEYAT</sequence>
<feature type="transmembrane region" description="Helical" evidence="1">
    <location>
        <begin position="124"/>
        <end position="142"/>
    </location>
</feature>
<protein>
    <submittedName>
        <fullName evidence="3">Type III secretion protein V</fullName>
    </submittedName>
    <submittedName>
        <fullName evidence="2">Type III secretion system export apparatus subunit SctV</fullName>
    </submittedName>
</protein>
<comment type="caution">
    <text evidence="2">The sequence shown here is derived from an EMBL/GenBank/DDBJ whole genome shotgun (WGS) entry which is preliminary data.</text>
</comment>